<proteinExistence type="predicted"/>
<evidence type="ECO:0000313" key="1">
    <source>
        <dbReference type="EMBL" id="CAK9273946.1"/>
    </source>
</evidence>
<accession>A0ABP0X686</accession>
<gene>
    <name evidence="1" type="ORF">CSSPJE1EN1_LOCUS19424</name>
</gene>
<dbReference type="Proteomes" id="UP001497444">
    <property type="component" value="Chromosome 5"/>
</dbReference>
<sequence length="76" mass="8534">MDEPPTISQKTRLVRHSVLDQIGLPHLCAKQLSESSSNSASHRGGINCDGEMVVSSAWHHIMTVKSWYQHHTKLSR</sequence>
<organism evidence="1 2">
    <name type="scientific">Sphagnum jensenii</name>
    <dbReference type="NCBI Taxonomy" id="128206"/>
    <lineage>
        <taxon>Eukaryota</taxon>
        <taxon>Viridiplantae</taxon>
        <taxon>Streptophyta</taxon>
        <taxon>Embryophyta</taxon>
        <taxon>Bryophyta</taxon>
        <taxon>Sphagnophytina</taxon>
        <taxon>Sphagnopsida</taxon>
        <taxon>Sphagnales</taxon>
        <taxon>Sphagnaceae</taxon>
        <taxon>Sphagnum</taxon>
    </lineage>
</organism>
<dbReference type="EMBL" id="OZ020100">
    <property type="protein sequence ID" value="CAK9273946.1"/>
    <property type="molecule type" value="Genomic_DNA"/>
</dbReference>
<name>A0ABP0X686_9BRYO</name>
<keyword evidence="2" id="KW-1185">Reference proteome</keyword>
<evidence type="ECO:0000313" key="2">
    <source>
        <dbReference type="Proteomes" id="UP001497444"/>
    </source>
</evidence>
<protein>
    <submittedName>
        <fullName evidence="1">Uncharacterized protein</fullName>
    </submittedName>
</protein>
<reference evidence="1" key="1">
    <citation type="submission" date="2024-02" db="EMBL/GenBank/DDBJ databases">
        <authorList>
            <consortium name="ELIXIR-Norway"/>
            <consortium name="Elixir Norway"/>
        </authorList>
    </citation>
    <scope>NUCLEOTIDE SEQUENCE</scope>
</reference>